<proteinExistence type="predicted"/>
<accession>A0AAV0R608</accession>
<name>A0AAV0R608_9ROSI</name>
<evidence type="ECO:0000256" key="1">
    <source>
        <dbReference type="SAM" id="MobiDB-lite"/>
    </source>
</evidence>
<protein>
    <submittedName>
        <fullName evidence="2">Uncharacterized protein</fullName>
    </submittedName>
</protein>
<evidence type="ECO:0000313" key="3">
    <source>
        <dbReference type="Proteomes" id="UP001154282"/>
    </source>
</evidence>
<evidence type="ECO:0000313" key="2">
    <source>
        <dbReference type="EMBL" id="CAI0551863.1"/>
    </source>
</evidence>
<reference evidence="2" key="1">
    <citation type="submission" date="2022-08" db="EMBL/GenBank/DDBJ databases">
        <authorList>
            <person name="Gutierrez-Valencia J."/>
        </authorList>
    </citation>
    <scope>NUCLEOTIDE SEQUENCE</scope>
</reference>
<dbReference type="AlphaFoldDB" id="A0AAV0R608"/>
<keyword evidence="3" id="KW-1185">Reference proteome</keyword>
<organism evidence="2 3">
    <name type="scientific">Linum tenue</name>
    <dbReference type="NCBI Taxonomy" id="586396"/>
    <lineage>
        <taxon>Eukaryota</taxon>
        <taxon>Viridiplantae</taxon>
        <taxon>Streptophyta</taxon>
        <taxon>Embryophyta</taxon>
        <taxon>Tracheophyta</taxon>
        <taxon>Spermatophyta</taxon>
        <taxon>Magnoliopsida</taxon>
        <taxon>eudicotyledons</taxon>
        <taxon>Gunneridae</taxon>
        <taxon>Pentapetalae</taxon>
        <taxon>rosids</taxon>
        <taxon>fabids</taxon>
        <taxon>Malpighiales</taxon>
        <taxon>Linaceae</taxon>
        <taxon>Linum</taxon>
    </lineage>
</organism>
<feature type="non-terminal residue" evidence="2">
    <location>
        <position position="1"/>
    </location>
</feature>
<feature type="compositionally biased region" description="Polar residues" evidence="1">
    <location>
        <begin position="13"/>
        <end position="23"/>
    </location>
</feature>
<feature type="region of interest" description="Disordered" evidence="1">
    <location>
        <begin position="1"/>
        <end position="46"/>
    </location>
</feature>
<gene>
    <name evidence="2" type="ORF">LITE_LOCUS46156</name>
</gene>
<dbReference type="Proteomes" id="UP001154282">
    <property type="component" value="Unassembled WGS sequence"/>
</dbReference>
<comment type="caution">
    <text evidence="2">The sequence shown here is derived from an EMBL/GenBank/DDBJ whole genome shotgun (WGS) entry which is preliminary data.</text>
</comment>
<sequence length="115" mass="13683">SHLTQRPHFSPLTLAQPNETLNKTHLVPPQISHSGRHDRRGEEQRACRLQRRKFEIEGERRGQSRREGLVTAVFCRFFRERETKRRRMREVVAAAGDRRSEQRLVGAGERFRRRI</sequence>
<dbReference type="EMBL" id="CAMGYJ010000010">
    <property type="protein sequence ID" value="CAI0551863.1"/>
    <property type="molecule type" value="Genomic_DNA"/>
</dbReference>